<dbReference type="CDD" id="cd16456">
    <property type="entry name" value="RING-H2_APC11"/>
    <property type="match status" value="1"/>
</dbReference>
<evidence type="ECO:0000256" key="1">
    <source>
        <dbReference type="ARBA" id="ARBA00013928"/>
    </source>
</evidence>
<accession>A0A168LFZ4</accession>
<evidence type="ECO:0000256" key="10">
    <source>
        <dbReference type="SAM" id="MobiDB-lite"/>
    </source>
</evidence>
<evidence type="ECO:0000313" key="13">
    <source>
        <dbReference type="Proteomes" id="UP000078561"/>
    </source>
</evidence>
<evidence type="ECO:0000256" key="8">
    <source>
        <dbReference type="ARBA" id="ARBA00023306"/>
    </source>
</evidence>
<feature type="region of interest" description="Disordered" evidence="10">
    <location>
        <begin position="68"/>
        <end position="88"/>
    </location>
</feature>
<feature type="domain" description="RING-type" evidence="11">
    <location>
        <begin position="35"/>
        <end position="78"/>
    </location>
</feature>
<dbReference type="InterPro" id="IPR051031">
    <property type="entry name" value="RING-box_E3_Ubiquitin_Ligase"/>
</dbReference>
<dbReference type="GO" id="GO:0097602">
    <property type="term" value="F:cullin family protein binding"/>
    <property type="evidence" value="ECO:0007669"/>
    <property type="project" value="InterPro"/>
</dbReference>
<dbReference type="InterPro" id="IPR024991">
    <property type="entry name" value="RING-H2_APC11"/>
</dbReference>
<keyword evidence="4 9" id="KW-0863">Zinc-finger</keyword>
<evidence type="ECO:0000256" key="5">
    <source>
        <dbReference type="ARBA" id="ARBA00022776"/>
    </source>
</evidence>
<proteinExistence type="predicted"/>
<evidence type="ECO:0000256" key="6">
    <source>
        <dbReference type="ARBA" id="ARBA00022786"/>
    </source>
</evidence>
<evidence type="ECO:0000256" key="9">
    <source>
        <dbReference type="PROSITE-ProRule" id="PRU00175"/>
    </source>
</evidence>
<dbReference type="GO" id="GO:0051301">
    <property type="term" value="P:cell division"/>
    <property type="evidence" value="ECO:0007669"/>
    <property type="project" value="UniProtKB-KW"/>
</dbReference>
<dbReference type="STRING" id="4829.A0A168LFZ4"/>
<reference evidence="12" key="1">
    <citation type="submission" date="2016-04" db="EMBL/GenBank/DDBJ databases">
        <authorList>
            <person name="Evans L.H."/>
            <person name="Alamgir A."/>
            <person name="Owens N."/>
            <person name="Weber N.D."/>
            <person name="Virtaneva K."/>
            <person name="Barbian K."/>
            <person name="Babar A."/>
            <person name="Rosenke K."/>
        </authorList>
    </citation>
    <scope>NUCLEOTIDE SEQUENCE [LARGE SCALE GENOMIC DNA]</scope>
    <source>
        <strain evidence="12">CBS 101.48</strain>
    </source>
</reference>
<keyword evidence="3" id="KW-0479">Metal-binding</keyword>
<dbReference type="Proteomes" id="UP000078561">
    <property type="component" value="Unassembled WGS sequence"/>
</dbReference>
<dbReference type="InterPro" id="IPR013083">
    <property type="entry name" value="Znf_RING/FYVE/PHD"/>
</dbReference>
<dbReference type="Pfam" id="PF12861">
    <property type="entry name" value="zf-ANAPC11"/>
    <property type="match status" value="1"/>
</dbReference>
<dbReference type="GO" id="GO:0031145">
    <property type="term" value="P:anaphase-promoting complex-dependent catabolic process"/>
    <property type="evidence" value="ECO:0007669"/>
    <property type="project" value="InterPro"/>
</dbReference>
<evidence type="ECO:0000256" key="4">
    <source>
        <dbReference type="ARBA" id="ARBA00022771"/>
    </source>
</evidence>
<dbReference type="InParanoid" id="A0A168LFZ4"/>
<sequence>MKMTIKSWTMAAYWKWDVKNEDICGICQSDFDGCCQHCWMPGDDCPVVWGECTHVFHLHCIERWGSEHAPQHRCPMDRKPWQPVSAPT</sequence>
<dbReference type="GO" id="GO:0061630">
    <property type="term" value="F:ubiquitin protein ligase activity"/>
    <property type="evidence" value="ECO:0007669"/>
    <property type="project" value="InterPro"/>
</dbReference>
<keyword evidence="8" id="KW-0131">Cell cycle</keyword>
<dbReference type="PANTHER" id="PTHR11210">
    <property type="entry name" value="RING BOX"/>
    <property type="match status" value="1"/>
</dbReference>
<name>A0A168LFZ4_ABSGL</name>
<feature type="compositionally biased region" description="Basic and acidic residues" evidence="10">
    <location>
        <begin position="68"/>
        <end position="80"/>
    </location>
</feature>
<keyword evidence="5" id="KW-0498">Mitosis</keyword>
<dbReference type="InterPro" id="IPR001841">
    <property type="entry name" value="Znf_RING"/>
</dbReference>
<keyword evidence="13" id="KW-1185">Reference proteome</keyword>
<keyword evidence="2" id="KW-0132">Cell division</keyword>
<evidence type="ECO:0000313" key="12">
    <source>
        <dbReference type="EMBL" id="SAL96716.1"/>
    </source>
</evidence>
<gene>
    <name evidence="12" type="primary">ABSGL_02132.1 scaffold 2596</name>
</gene>
<dbReference type="AlphaFoldDB" id="A0A168LFZ4"/>
<dbReference type="OrthoDB" id="1681166at2759"/>
<evidence type="ECO:0000256" key="2">
    <source>
        <dbReference type="ARBA" id="ARBA00022618"/>
    </source>
</evidence>
<keyword evidence="7" id="KW-0862">Zinc</keyword>
<dbReference type="SUPFAM" id="SSF57850">
    <property type="entry name" value="RING/U-box"/>
    <property type="match status" value="1"/>
</dbReference>
<dbReference type="GO" id="GO:0005680">
    <property type="term" value="C:anaphase-promoting complex"/>
    <property type="evidence" value="ECO:0007669"/>
    <property type="project" value="InterPro"/>
</dbReference>
<protein>
    <recommendedName>
        <fullName evidence="1">Anaphase-promoting complex subunit 11</fullName>
    </recommendedName>
</protein>
<organism evidence="12">
    <name type="scientific">Absidia glauca</name>
    <name type="common">Pin mould</name>
    <dbReference type="NCBI Taxonomy" id="4829"/>
    <lineage>
        <taxon>Eukaryota</taxon>
        <taxon>Fungi</taxon>
        <taxon>Fungi incertae sedis</taxon>
        <taxon>Mucoromycota</taxon>
        <taxon>Mucoromycotina</taxon>
        <taxon>Mucoromycetes</taxon>
        <taxon>Mucorales</taxon>
        <taxon>Cunninghamellaceae</taxon>
        <taxon>Absidia</taxon>
    </lineage>
</organism>
<evidence type="ECO:0000256" key="3">
    <source>
        <dbReference type="ARBA" id="ARBA00022723"/>
    </source>
</evidence>
<dbReference type="OMA" id="QWRWDTG"/>
<dbReference type="GO" id="GO:0008270">
    <property type="term" value="F:zinc ion binding"/>
    <property type="evidence" value="ECO:0007669"/>
    <property type="project" value="UniProtKB-KW"/>
</dbReference>
<evidence type="ECO:0000259" key="11">
    <source>
        <dbReference type="PROSITE" id="PS50089"/>
    </source>
</evidence>
<dbReference type="EMBL" id="LT551165">
    <property type="protein sequence ID" value="SAL96716.1"/>
    <property type="molecule type" value="Genomic_DNA"/>
</dbReference>
<keyword evidence="6" id="KW-0833">Ubl conjugation pathway</keyword>
<evidence type="ECO:0000256" key="7">
    <source>
        <dbReference type="ARBA" id="ARBA00022833"/>
    </source>
</evidence>
<dbReference type="FunCoup" id="A0A168LFZ4">
    <property type="interactions" value="421"/>
</dbReference>
<dbReference type="PROSITE" id="PS50089">
    <property type="entry name" value="ZF_RING_2"/>
    <property type="match status" value="1"/>
</dbReference>
<dbReference type="Gene3D" id="3.30.40.10">
    <property type="entry name" value="Zinc/RING finger domain, C3HC4 (zinc finger)"/>
    <property type="match status" value="1"/>
</dbReference>